<comment type="similarity">
    <text evidence="1">Belongs to the GST superfamily. NadH family.</text>
</comment>
<dbReference type="AlphaFoldDB" id="A0A2S9H344"/>
<reference evidence="4 5" key="1">
    <citation type="submission" date="2018-02" db="EMBL/GenBank/DDBJ databases">
        <title>Solimicrobium silvestre gen. nov., sp. nov., isolated from alpine forest soil.</title>
        <authorList>
            <person name="Margesin R."/>
            <person name="Albuquerque L."/>
            <person name="Zhang D.-C."/>
            <person name="Froufe H.J.C."/>
            <person name="Severino R."/>
            <person name="Roxo I."/>
            <person name="Egas C."/>
            <person name="Da Costa M.S."/>
        </authorList>
    </citation>
    <scope>NUCLEOTIDE SEQUENCE [LARGE SCALE GENOMIC DNA]</scope>
    <source>
        <strain evidence="4 5">S20-91</strain>
    </source>
</reference>
<comment type="caution">
    <text evidence="4">The sequence shown here is derived from an EMBL/GenBank/DDBJ whole genome shotgun (WGS) entry which is preliminary data.</text>
</comment>
<accession>A0A2S9H344</accession>
<dbReference type="InterPro" id="IPR036249">
    <property type="entry name" value="Thioredoxin-like_sf"/>
</dbReference>
<dbReference type="GO" id="GO:1901170">
    <property type="term" value="P:naphthalene catabolic process"/>
    <property type="evidence" value="ECO:0007669"/>
    <property type="project" value="InterPro"/>
</dbReference>
<keyword evidence="1 4" id="KW-0413">Isomerase</keyword>
<feature type="active site" description="Nucleophile" evidence="2">
    <location>
        <position position="26"/>
    </location>
</feature>
<feature type="domain" description="DSBA-like thioredoxin" evidence="3">
    <location>
        <begin position="18"/>
        <end position="202"/>
    </location>
</feature>
<protein>
    <recommendedName>
        <fullName evidence="1">2-hydroxychromene-2-carboxylate isomerase</fullName>
        <ecNumber evidence="1">5.99.1.4</ecNumber>
    </recommendedName>
</protein>
<evidence type="ECO:0000259" key="3">
    <source>
        <dbReference type="Pfam" id="PF01323"/>
    </source>
</evidence>
<dbReference type="EC" id="5.99.1.4" evidence="1"/>
<evidence type="ECO:0000256" key="2">
    <source>
        <dbReference type="PIRSR" id="PIRSR006386-1"/>
    </source>
</evidence>
<organism evidence="4 5">
    <name type="scientific">Solimicrobium silvestre</name>
    <dbReference type="NCBI Taxonomy" id="2099400"/>
    <lineage>
        <taxon>Bacteria</taxon>
        <taxon>Pseudomonadati</taxon>
        <taxon>Pseudomonadota</taxon>
        <taxon>Betaproteobacteria</taxon>
        <taxon>Burkholderiales</taxon>
        <taxon>Oxalobacteraceae</taxon>
        <taxon>Solimicrobium</taxon>
    </lineage>
</organism>
<dbReference type="InterPro" id="IPR051924">
    <property type="entry name" value="GST_Kappa/NadH"/>
</dbReference>
<dbReference type="GO" id="GO:0006749">
    <property type="term" value="P:glutathione metabolic process"/>
    <property type="evidence" value="ECO:0007669"/>
    <property type="project" value="TreeGrafter"/>
</dbReference>
<keyword evidence="5" id="KW-1185">Reference proteome</keyword>
<name>A0A2S9H344_9BURK</name>
<dbReference type="EMBL" id="PUGF01000003">
    <property type="protein sequence ID" value="PRC94404.1"/>
    <property type="molecule type" value="Genomic_DNA"/>
</dbReference>
<dbReference type="InterPro" id="IPR044087">
    <property type="entry name" value="NahD-like"/>
</dbReference>
<dbReference type="Proteomes" id="UP000237839">
    <property type="component" value="Unassembled WGS sequence"/>
</dbReference>
<proteinExistence type="inferred from homology"/>
<comment type="catalytic activity">
    <reaction evidence="1">
        <text>2-hydroxychromene-2-carboxylate = (3E)-4-(2-hydroxyphenyl)-2-oxobut-3-enoate</text>
        <dbReference type="Rhea" id="RHEA:27401"/>
        <dbReference type="ChEBI" id="CHEBI:59350"/>
        <dbReference type="ChEBI" id="CHEBI:59353"/>
        <dbReference type="EC" id="5.99.1.4"/>
    </reaction>
</comment>
<dbReference type="SUPFAM" id="SSF52833">
    <property type="entry name" value="Thioredoxin-like"/>
    <property type="match status" value="1"/>
</dbReference>
<dbReference type="GO" id="GO:0018845">
    <property type="term" value="F:2-hydroxychromene-2-carboxylate isomerase activity"/>
    <property type="evidence" value="ECO:0007669"/>
    <property type="project" value="UniProtKB-UniRule"/>
</dbReference>
<dbReference type="CDD" id="cd03022">
    <property type="entry name" value="DsbA_HCCA_Iso"/>
    <property type="match status" value="1"/>
</dbReference>
<dbReference type="Pfam" id="PF01323">
    <property type="entry name" value="DSBA"/>
    <property type="match status" value="1"/>
</dbReference>
<gene>
    <name evidence="4" type="ORF">S2091_1025</name>
</gene>
<dbReference type="PIRSF" id="PIRSF006386">
    <property type="entry name" value="HCCAis_GSTk"/>
    <property type="match status" value="1"/>
</dbReference>
<dbReference type="PANTHER" id="PTHR42943:SF2">
    <property type="entry name" value="GLUTATHIONE S-TRANSFERASE KAPPA 1"/>
    <property type="match status" value="1"/>
</dbReference>
<dbReference type="InterPro" id="IPR001853">
    <property type="entry name" value="DSBA-like_thioredoxin_dom"/>
</dbReference>
<dbReference type="PANTHER" id="PTHR42943">
    <property type="entry name" value="GLUTATHIONE S-TRANSFERASE KAPPA"/>
    <property type="match status" value="1"/>
</dbReference>
<evidence type="ECO:0000313" key="4">
    <source>
        <dbReference type="EMBL" id="PRC94404.1"/>
    </source>
</evidence>
<dbReference type="GO" id="GO:0004364">
    <property type="term" value="F:glutathione transferase activity"/>
    <property type="evidence" value="ECO:0007669"/>
    <property type="project" value="TreeGrafter"/>
</dbReference>
<dbReference type="GO" id="GO:0004602">
    <property type="term" value="F:glutathione peroxidase activity"/>
    <property type="evidence" value="ECO:0007669"/>
    <property type="project" value="TreeGrafter"/>
</dbReference>
<evidence type="ECO:0000256" key="1">
    <source>
        <dbReference type="PIRNR" id="PIRNR006386"/>
    </source>
</evidence>
<sequence>MNPETSMETATPYAPVALEFWYEFGSNYSYLSVMRVKELAEQYGVPIVWKPFLLGPIFKSFGWESSPFVLQKEKGAYVWQDMARECVKYNLPWKCPTSFPRSALLPMRVALLGADKPWIVDYNKRMMQVNFVEDLDIDNEEIVSKVLTELGLPASQLIAEAQSEDNKRRLRAQTETARQRGIFGAPTFFVDGTLFWGNDRLQDALIFAAGLKILPLD</sequence>
<evidence type="ECO:0000313" key="5">
    <source>
        <dbReference type="Proteomes" id="UP000237839"/>
    </source>
</evidence>
<dbReference type="InterPro" id="IPR014440">
    <property type="entry name" value="HCCAis_GSTk"/>
</dbReference>
<dbReference type="Gene3D" id="3.40.30.10">
    <property type="entry name" value="Glutaredoxin"/>
    <property type="match status" value="1"/>
</dbReference>